<evidence type="ECO:0000313" key="3">
    <source>
        <dbReference type="Proteomes" id="UP000217257"/>
    </source>
</evidence>
<feature type="transmembrane region" description="Helical" evidence="1">
    <location>
        <begin position="12"/>
        <end position="30"/>
    </location>
</feature>
<feature type="transmembrane region" description="Helical" evidence="1">
    <location>
        <begin position="99"/>
        <end position="121"/>
    </location>
</feature>
<keyword evidence="2" id="KW-0449">Lipoprotein</keyword>
<dbReference type="RefSeq" id="WP_157758266.1">
    <property type="nucleotide sequence ID" value="NZ_CP022098.1"/>
</dbReference>
<keyword evidence="1" id="KW-0812">Transmembrane</keyword>
<dbReference type="EMBL" id="CP022098">
    <property type="protein sequence ID" value="ATB35751.1"/>
    <property type="molecule type" value="Genomic_DNA"/>
</dbReference>
<evidence type="ECO:0000256" key="1">
    <source>
        <dbReference type="SAM" id="Phobius"/>
    </source>
</evidence>
<feature type="transmembrane region" description="Helical" evidence="1">
    <location>
        <begin position="37"/>
        <end position="54"/>
    </location>
</feature>
<accession>A0A250IX53</accession>
<evidence type="ECO:0000313" key="2">
    <source>
        <dbReference type="EMBL" id="ATB35751.1"/>
    </source>
</evidence>
<organism evidence="2 3">
    <name type="scientific">Cystobacter fuscus</name>
    <dbReference type="NCBI Taxonomy" id="43"/>
    <lineage>
        <taxon>Bacteria</taxon>
        <taxon>Pseudomonadati</taxon>
        <taxon>Myxococcota</taxon>
        <taxon>Myxococcia</taxon>
        <taxon>Myxococcales</taxon>
        <taxon>Cystobacterineae</taxon>
        <taxon>Archangiaceae</taxon>
        <taxon>Cystobacter</taxon>
    </lineage>
</organism>
<gene>
    <name evidence="2" type="ORF">CYFUS_001165</name>
</gene>
<protein>
    <submittedName>
        <fullName evidence="2">Putative lipoprotein</fullName>
    </submittedName>
</protein>
<proteinExistence type="predicted"/>
<feature type="transmembrane region" description="Helical" evidence="1">
    <location>
        <begin position="66"/>
        <end position="87"/>
    </location>
</feature>
<reference evidence="2 3" key="1">
    <citation type="submission" date="2017-06" db="EMBL/GenBank/DDBJ databases">
        <title>Sequencing and comparative analysis of myxobacterial genomes.</title>
        <authorList>
            <person name="Rupp O."/>
            <person name="Goesmann A."/>
            <person name="Sogaard-Andersen L."/>
        </authorList>
    </citation>
    <scope>NUCLEOTIDE SEQUENCE [LARGE SCALE GENOMIC DNA]</scope>
    <source>
        <strain evidence="2 3">DSM 52655</strain>
    </source>
</reference>
<dbReference type="KEGG" id="cfus:CYFUS_001165"/>
<dbReference type="AlphaFoldDB" id="A0A250IX53"/>
<keyword evidence="1" id="KW-0472">Membrane</keyword>
<name>A0A250IX53_9BACT</name>
<dbReference type="Proteomes" id="UP000217257">
    <property type="component" value="Chromosome"/>
</dbReference>
<sequence>MSAPDSPQEDRTPPWTPMLLALGVLLMATAARHERGVLAALATLVLLPSLWRVLTRRWVRGDVVRGLGMGFITSHAPLLLGACSTLDRPECRIHLCMEGVLAGVPYVPWAGVLGTLLYWAWTTPPPEPRDPPMLPPD</sequence>
<keyword evidence="1" id="KW-1133">Transmembrane helix</keyword>